<sequence>MDPTLLYCRVSQAAGAEMIAARTAQPEQVEVEGEGGCCYIKCFSRAVVRERDAAGGITVESVEVASLSSTVILSLRRMRESP</sequence>
<protein>
    <submittedName>
        <fullName evidence="1">Uncharacterized protein</fullName>
    </submittedName>
</protein>
<reference evidence="1" key="1">
    <citation type="submission" date="2017-08" db="EMBL/GenBank/DDBJ databases">
        <authorList>
            <person name="Polle J.E."/>
            <person name="Barry K."/>
            <person name="Cushman J."/>
            <person name="Schmutz J."/>
            <person name="Tran D."/>
            <person name="Hathwaick L.T."/>
            <person name="Yim W.C."/>
            <person name="Jenkins J."/>
            <person name="Mckie-Krisberg Z.M."/>
            <person name="Prochnik S."/>
            <person name="Lindquist E."/>
            <person name="Dockter R.B."/>
            <person name="Adam C."/>
            <person name="Molina H."/>
            <person name="Bunkerborg J."/>
            <person name="Jin E."/>
            <person name="Buchheim M."/>
            <person name="Magnuson J."/>
        </authorList>
    </citation>
    <scope>NUCLEOTIDE SEQUENCE</scope>
    <source>
        <strain evidence="1">CCAP 19/18</strain>
    </source>
</reference>
<evidence type="ECO:0000313" key="2">
    <source>
        <dbReference type="Proteomes" id="UP000815325"/>
    </source>
</evidence>
<keyword evidence="2" id="KW-1185">Reference proteome</keyword>
<evidence type="ECO:0000313" key="1">
    <source>
        <dbReference type="EMBL" id="KAF5841581.1"/>
    </source>
</evidence>
<dbReference type="Proteomes" id="UP000815325">
    <property type="component" value="Unassembled WGS sequence"/>
</dbReference>
<dbReference type="EMBL" id="MU069482">
    <property type="protein sequence ID" value="KAF5841580.1"/>
    <property type="molecule type" value="Genomic_DNA"/>
</dbReference>
<comment type="caution">
    <text evidence="1">The sequence shown here is derived from an EMBL/GenBank/DDBJ whole genome shotgun (WGS) entry which is preliminary data.</text>
</comment>
<name>A0ABQ7H400_DUNSA</name>
<proteinExistence type="predicted"/>
<reference evidence="1" key="2">
    <citation type="submission" date="2020-06" db="EMBL/GenBank/DDBJ databases">
        <authorList>
            <consortium name="DOE Joint Genome Institute"/>
            <person name="Calhoun S."/>
            <person name="Polle J.E."/>
            <person name="Mckie-Krisberg Z."/>
            <person name="Prochnik S."/>
            <person name="Neofotis P."/>
            <person name="Yim W.C."/>
            <person name="Hathwaik L.T."/>
            <person name="Jenkins J."/>
            <person name="Molina H."/>
            <person name="Bunkenborg J."/>
            <person name="Grigoriev I.V."/>
            <person name="Barry K."/>
            <person name="Schmutz J."/>
            <person name="Jin E."/>
            <person name="Cushman J.C."/>
            <person name="Magnuson J.K."/>
        </authorList>
    </citation>
    <scope>NUCLEOTIDE SEQUENCE</scope>
    <source>
        <strain evidence="1">CCAP 19/18</strain>
    </source>
</reference>
<dbReference type="EMBL" id="MU069482">
    <property type="protein sequence ID" value="KAF5841581.1"/>
    <property type="molecule type" value="Genomic_DNA"/>
</dbReference>
<accession>A0ABQ7H400</accession>
<gene>
    <name evidence="1" type="ORF">DUNSADRAFT_12279</name>
</gene>
<organism evidence="1 2">
    <name type="scientific">Dunaliella salina</name>
    <name type="common">Green alga</name>
    <name type="synonym">Protococcus salinus</name>
    <dbReference type="NCBI Taxonomy" id="3046"/>
    <lineage>
        <taxon>Eukaryota</taxon>
        <taxon>Viridiplantae</taxon>
        <taxon>Chlorophyta</taxon>
        <taxon>core chlorophytes</taxon>
        <taxon>Chlorophyceae</taxon>
        <taxon>CS clade</taxon>
        <taxon>Chlamydomonadales</taxon>
        <taxon>Dunaliellaceae</taxon>
        <taxon>Dunaliella</taxon>
    </lineage>
</organism>